<dbReference type="AlphaFoldDB" id="A0A4Y7KPP3"/>
<protein>
    <submittedName>
        <fullName evidence="1">Uncharacterized protein</fullName>
    </submittedName>
</protein>
<dbReference type="Proteomes" id="UP000316621">
    <property type="component" value="Chromosome 8"/>
</dbReference>
<gene>
    <name evidence="1" type="ORF">C5167_050307</name>
</gene>
<dbReference type="EMBL" id="CM010722">
    <property type="protein sequence ID" value="RZC74826.1"/>
    <property type="molecule type" value="Genomic_DNA"/>
</dbReference>
<reference evidence="1 2" key="1">
    <citation type="journal article" date="2018" name="Science">
        <title>The opium poppy genome and morphinan production.</title>
        <authorList>
            <person name="Guo L."/>
            <person name="Winzer T."/>
            <person name="Yang X."/>
            <person name="Li Y."/>
            <person name="Ning Z."/>
            <person name="He Z."/>
            <person name="Teodor R."/>
            <person name="Lu Y."/>
            <person name="Bowser T.A."/>
            <person name="Graham I.A."/>
            <person name="Ye K."/>
        </authorList>
    </citation>
    <scope>NUCLEOTIDE SEQUENCE [LARGE SCALE GENOMIC DNA]</scope>
    <source>
        <strain evidence="2">cv. HN1</strain>
        <tissue evidence="1">Leaves</tissue>
    </source>
</reference>
<organism evidence="1 2">
    <name type="scientific">Papaver somniferum</name>
    <name type="common">Opium poppy</name>
    <dbReference type="NCBI Taxonomy" id="3469"/>
    <lineage>
        <taxon>Eukaryota</taxon>
        <taxon>Viridiplantae</taxon>
        <taxon>Streptophyta</taxon>
        <taxon>Embryophyta</taxon>
        <taxon>Tracheophyta</taxon>
        <taxon>Spermatophyta</taxon>
        <taxon>Magnoliopsida</taxon>
        <taxon>Ranunculales</taxon>
        <taxon>Papaveraceae</taxon>
        <taxon>Papaveroideae</taxon>
        <taxon>Papaver</taxon>
    </lineage>
</organism>
<proteinExistence type="predicted"/>
<dbReference type="Gramene" id="RZC74826">
    <property type="protein sequence ID" value="RZC74826"/>
    <property type="gene ID" value="C5167_050307"/>
</dbReference>
<sequence length="84" mass="9467">MFRGQSKCIRGFLSISWQTNSGCGILFQGINVMEKKSYKKAFEYPDVELTLMHVDNAAVQLIHGPKQVCPASSTYSRVTFCLLF</sequence>
<evidence type="ECO:0000313" key="1">
    <source>
        <dbReference type="EMBL" id="RZC74826.1"/>
    </source>
</evidence>
<name>A0A4Y7KPP3_PAPSO</name>
<evidence type="ECO:0000313" key="2">
    <source>
        <dbReference type="Proteomes" id="UP000316621"/>
    </source>
</evidence>
<keyword evidence="2" id="KW-1185">Reference proteome</keyword>
<accession>A0A4Y7KPP3</accession>